<name>A0A9N9XJU8_DIABA</name>
<reference evidence="1" key="1">
    <citation type="submission" date="2022-01" db="EMBL/GenBank/DDBJ databases">
        <authorList>
            <person name="King R."/>
        </authorList>
    </citation>
    <scope>NUCLEOTIDE SEQUENCE</scope>
</reference>
<evidence type="ECO:0000313" key="1">
    <source>
        <dbReference type="EMBL" id="CAG9839426.1"/>
    </source>
</evidence>
<dbReference type="AlphaFoldDB" id="A0A9N9XJU8"/>
<sequence length="90" mass="11127">MQDKKYWLLYKKVNGFKDVINKKRDYFEKCWNNMMKNRFKPKSKRIRTDNVGDVKSCYRRLYYLILDQICQQMENSFKNFDDPDFLCCAI</sequence>
<keyword evidence="2" id="KW-1185">Reference proteome</keyword>
<accession>A0A9N9XJU8</accession>
<dbReference type="Proteomes" id="UP001153709">
    <property type="component" value="Chromosome 8"/>
</dbReference>
<gene>
    <name evidence="1" type="ORF">DIABBA_LOCUS12193</name>
</gene>
<proteinExistence type="predicted"/>
<organism evidence="1 2">
    <name type="scientific">Diabrotica balteata</name>
    <name type="common">Banded cucumber beetle</name>
    <dbReference type="NCBI Taxonomy" id="107213"/>
    <lineage>
        <taxon>Eukaryota</taxon>
        <taxon>Metazoa</taxon>
        <taxon>Ecdysozoa</taxon>
        <taxon>Arthropoda</taxon>
        <taxon>Hexapoda</taxon>
        <taxon>Insecta</taxon>
        <taxon>Pterygota</taxon>
        <taxon>Neoptera</taxon>
        <taxon>Endopterygota</taxon>
        <taxon>Coleoptera</taxon>
        <taxon>Polyphaga</taxon>
        <taxon>Cucujiformia</taxon>
        <taxon>Chrysomeloidea</taxon>
        <taxon>Chrysomelidae</taxon>
        <taxon>Galerucinae</taxon>
        <taxon>Diabroticina</taxon>
        <taxon>Diabroticites</taxon>
        <taxon>Diabrotica</taxon>
    </lineage>
</organism>
<dbReference type="EMBL" id="OU898283">
    <property type="protein sequence ID" value="CAG9839426.1"/>
    <property type="molecule type" value="Genomic_DNA"/>
</dbReference>
<protein>
    <submittedName>
        <fullName evidence="1">Uncharacterized protein</fullName>
    </submittedName>
</protein>
<evidence type="ECO:0000313" key="2">
    <source>
        <dbReference type="Proteomes" id="UP001153709"/>
    </source>
</evidence>